<organism evidence="1 2">
    <name type="scientific">Streptomyces rubrogriseus</name>
    <dbReference type="NCBI Taxonomy" id="194673"/>
    <lineage>
        <taxon>Bacteria</taxon>
        <taxon>Bacillati</taxon>
        <taxon>Actinomycetota</taxon>
        <taxon>Actinomycetes</taxon>
        <taxon>Kitasatosporales</taxon>
        <taxon>Streptomycetaceae</taxon>
        <taxon>Streptomyces</taxon>
        <taxon>Streptomyces violaceoruber group</taxon>
    </lineage>
</organism>
<dbReference type="InterPro" id="IPR036689">
    <property type="entry name" value="ESAT-6-like_sf"/>
</dbReference>
<dbReference type="InterPro" id="IPR010310">
    <property type="entry name" value="T7SS_ESAT-6-like"/>
</dbReference>
<dbReference type="NCBIfam" id="TIGR03930">
    <property type="entry name" value="WXG100_ESAT6"/>
    <property type="match status" value="1"/>
</dbReference>
<comment type="caution">
    <text evidence="1">The sequence shown here is derived from an EMBL/GenBank/DDBJ whole genome shotgun (WGS) entry which is preliminary data.</text>
</comment>
<protein>
    <submittedName>
        <fullName evidence="1">WXG100 family type VII secretion target</fullName>
    </submittedName>
</protein>
<gene>
    <name evidence="1" type="ORF">G3I66_14175</name>
</gene>
<dbReference type="GeneID" id="96652340"/>
<evidence type="ECO:0000313" key="1">
    <source>
        <dbReference type="EMBL" id="NEC34319.1"/>
    </source>
</evidence>
<dbReference type="Gene3D" id="1.10.287.1060">
    <property type="entry name" value="ESAT-6-like"/>
    <property type="match status" value="1"/>
</dbReference>
<proteinExistence type="predicted"/>
<dbReference type="EMBL" id="JAAGMQ010000409">
    <property type="protein sequence ID" value="NEC34319.1"/>
    <property type="molecule type" value="Genomic_DNA"/>
</dbReference>
<dbReference type="Proteomes" id="UP000475666">
    <property type="component" value="Unassembled WGS sequence"/>
</dbReference>
<dbReference type="SUPFAM" id="SSF140453">
    <property type="entry name" value="EsxAB dimer-like"/>
    <property type="match status" value="1"/>
</dbReference>
<reference evidence="1 2" key="1">
    <citation type="submission" date="2020-01" db="EMBL/GenBank/DDBJ databases">
        <title>Insect and environment-associated Actinomycetes.</title>
        <authorList>
            <person name="Currrie C."/>
            <person name="Chevrette M."/>
            <person name="Carlson C."/>
            <person name="Stubbendieck R."/>
            <person name="Wendt-Pienkowski E."/>
        </authorList>
    </citation>
    <scope>NUCLEOTIDE SEQUENCE [LARGE SCALE GENOMIC DNA]</scope>
    <source>
        <strain evidence="1 2">SID7739</strain>
    </source>
</reference>
<accession>A0A6G3TC48</accession>
<dbReference type="AlphaFoldDB" id="A0A6G3TC48"/>
<dbReference type="Pfam" id="PF06013">
    <property type="entry name" value="WXG100"/>
    <property type="match status" value="1"/>
</dbReference>
<sequence>MATPDGGQGGFRGSDGVLYKTTPEDLKAKALDIRTTEQIVQAELDALKSYVVAMEANWQGVASNTFQELMREWDVYAAQLQNALLAIAGGLDSSADNYLGSEHSNLANLNNVSLPKANLS</sequence>
<evidence type="ECO:0000313" key="2">
    <source>
        <dbReference type="Proteomes" id="UP000475666"/>
    </source>
</evidence>
<dbReference type="RefSeq" id="WP_104630818.1">
    <property type="nucleotide sequence ID" value="NZ_BEWD01000004.1"/>
</dbReference>
<name>A0A6G3TC48_9ACTN</name>